<dbReference type="EMBL" id="MU277189">
    <property type="protein sequence ID" value="KAI0067650.1"/>
    <property type="molecule type" value="Genomic_DNA"/>
</dbReference>
<sequence>MWPGLRLALLRAGTFYLIRMHFEADCAVDPPLSWTYEEGICSRADANADTEQLRITICCALFVTAVTFLAGSSRDITFTSTS</sequence>
<organism evidence="1 2">
    <name type="scientific">Artomyces pyxidatus</name>
    <dbReference type="NCBI Taxonomy" id="48021"/>
    <lineage>
        <taxon>Eukaryota</taxon>
        <taxon>Fungi</taxon>
        <taxon>Dikarya</taxon>
        <taxon>Basidiomycota</taxon>
        <taxon>Agaricomycotina</taxon>
        <taxon>Agaricomycetes</taxon>
        <taxon>Russulales</taxon>
        <taxon>Auriscalpiaceae</taxon>
        <taxon>Artomyces</taxon>
    </lineage>
</organism>
<reference evidence="1" key="1">
    <citation type="submission" date="2021-03" db="EMBL/GenBank/DDBJ databases">
        <authorList>
            <consortium name="DOE Joint Genome Institute"/>
            <person name="Ahrendt S."/>
            <person name="Looney B.P."/>
            <person name="Miyauchi S."/>
            <person name="Morin E."/>
            <person name="Drula E."/>
            <person name="Courty P.E."/>
            <person name="Chicoki N."/>
            <person name="Fauchery L."/>
            <person name="Kohler A."/>
            <person name="Kuo A."/>
            <person name="Labutti K."/>
            <person name="Pangilinan J."/>
            <person name="Lipzen A."/>
            <person name="Riley R."/>
            <person name="Andreopoulos W."/>
            <person name="He G."/>
            <person name="Johnson J."/>
            <person name="Barry K.W."/>
            <person name="Grigoriev I.V."/>
            <person name="Nagy L."/>
            <person name="Hibbett D."/>
            <person name="Henrissat B."/>
            <person name="Matheny P.B."/>
            <person name="Labbe J."/>
            <person name="Martin F."/>
        </authorList>
    </citation>
    <scope>NUCLEOTIDE SEQUENCE</scope>
    <source>
        <strain evidence="1">HHB10654</strain>
    </source>
</reference>
<evidence type="ECO:0000313" key="2">
    <source>
        <dbReference type="Proteomes" id="UP000814140"/>
    </source>
</evidence>
<name>A0ACB8TGY2_9AGAM</name>
<gene>
    <name evidence="1" type="ORF">BV25DRAFT_1819046</name>
</gene>
<evidence type="ECO:0000313" key="1">
    <source>
        <dbReference type="EMBL" id="KAI0067650.1"/>
    </source>
</evidence>
<comment type="caution">
    <text evidence="1">The sequence shown here is derived from an EMBL/GenBank/DDBJ whole genome shotgun (WGS) entry which is preliminary data.</text>
</comment>
<proteinExistence type="predicted"/>
<accession>A0ACB8TGY2</accession>
<keyword evidence="2" id="KW-1185">Reference proteome</keyword>
<dbReference type="Proteomes" id="UP000814140">
    <property type="component" value="Unassembled WGS sequence"/>
</dbReference>
<protein>
    <submittedName>
        <fullName evidence="1">Uncharacterized protein</fullName>
    </submittedName>
</protein>
<reference evidence="1" key="2">
    <citation type="journal article" date="2022" name="New Phytol.">
        <title>Evolutionary transition to the ectomycorrhizal habit in the genomes of a hyperdiverse lineage of mushroom-forming fungi.</title>
        <authorList>
            <person name="Looney B."/>
            <person name="Miyauchi S."/>
            <person name="Morin E."/>
            <person name="Drula E."/>
            <person name="Courty P.E."/>
            <person name="Kohler A."/>
            <person name="Kuo A."/>
            <person name="LaButti K."/>
            <person name="Pangilinan J."/>
            <person name="Lipzen A."/>
            <person name="Riley R."/>
            <person name="Andreopoulos W."/>
            <person name="He G."/>
            <person name="Johnson J."/>
            <person name="Nolan M."/>
            <person name="Tritt A."/>
            <person name="Barry K.W."/>
            <person name="Grigoriev I.V."/>
            <person name="Nagy L.G."/>
            <person name="Hibbett D."/>
            <person name="Henrissat B."/>
            <person name="Matheny P.B."/>
            <person name="Labbe J."/>
            <person name="Martin F.M."/>
        </authorList>
    </citation>
    <scope>NUCLEOTIDE SEQUENCE</scope>
    <source>
        <strain evidence="1">HHB10654</strain>
    </source>
</reference>